<evidence type="ECO:0000313" key="3">
    <source>
        <dbReference type="Proteomes" id="UP000662747"/>
    </source>
</evidence>
<organism evidence="2 3">
    <name type="scientific">Pyxidicoccus parkwayensis</name>
    <dbReference type="NCBI Taxonomy" id="2813578"/>
    <lineage>
        <taxon>Bacteria</taxon>
        <taxon>Pseudomonadati</taxon>
        <taxon>Myxococcota</taxon>
        <taxon>Myxococcia</taxon>
        <taxon>Myxococcales</taxon>
        <taxon>Cystobacterineae</taxon>
        <taxon>Myxococcaceae</taxon>
        <taxon>Pyxidicoccus</taxon>
    </lineage>
</organism>
<gene>
    <name evidence="2" type="ORF">JY651_13095</name>
</gene>
<feature type="signal peptide" evidence="1">
    <location>
        <begin position="1"/>
        <end position="16"/>
    </location>
</feature>
<evidence type="ECO:0000313" key="2">
    <source>
        <dbReference type="EMBL" id="QSQ25802.1"/>
    </source>
</evidence>
<dbReference type="PROSITE" id="PS51257">
    <property type="entry name" value="PROKAR_LIPOPROTEIN"/>
    <property type="match status" value="1"/>
</dbReference>
<reference evidence="2 3" key="1">
    <citation type="submission" date="2021-02" db="EMBL/GenBank/DDBJ databases">
        <title>De Novo genome assembly of isolated myxobacteria.</title>
        <authorList>
            <person name="Stevens D.C."/>
        </authorList>
    </citation>
    <scope>NUCLEOTIDE SEQUENCE [LARGE SCALE GENOMIC DNA]</scope>
    <source>
        <strain evidence="3">SCPEA02</strain>
    </source>
</reference>
<evidence type="ECO:0000256" key="1">
    <source>
        <dbReference type="SAM" id="SignalP"/>
    </source>
</evidence>
<dbReference type="EMBL" id="CP071090">
    <property type="protein sequence ID" value="QSQ25802.1"/>
    <property type="molecule type" value="Genomic_DNA"/>
</dbReference>
<sequence>MRRAALALLMFLSACAHGPAQRSGPSVVLAPSELARQSGLEPWAISMPFDKGQDGTELVLKFLDRAEASGAHFVSDVQVVFMSEEEGQPLECRTHLVPPGTARNLQKGIHTARADTRPALTLVQRPVSSVEFSCGETRVARLQTEAYTDPVPTPATRSFARTGGHPFNNVTQCGYVPVTRLLTRYAFEDAVNYVPPEPSRIQQVRPALRLEETGAECLPRLPSTPAVNRIEAIAYGGAGPRAAMQATPDVLPVRLDL</sequence>
<dbReference type="Proteomes" id="UP000662747">
    <property type="component" value="Chromosome"/>
</dbReference>
<keyword evidence="1" id="KW-0732">Signal</keyword>
<feature type="chain" id="PRO_5046602037" description="Lipoprotein" evidence="1">
    <location>
        <begin position="17"/>
        <end position="257"/>
    </location>
</feature>
<name>A0ABX7P5S7_9BACT</name>
<proteinExistence type="predicted"/>
<protein>
    <recommendedName>
        <fullName evidence="4">Lipoprotein</fullName>
    </recommendedName>
</protein>
<keyword evidence="3" id="KW-1185">Reference proteome</keyword>
<accession>A0ABX7P5S7</accession>
<evidence type="ECO:0008006" key="4">
    <source>
        <dbReference type="Google" id="ProtNLM"/>
    </source>
</evidence>